<feature type="domain" description="Glycosyl transferase family 1" evidence="1">
    <location>
        <begin position="213"/>
        <end position="368"/>
    </location>
</feature>
<dbReference type="InterPro" id="IPR050194">
    <property type="entry name" value="Glycosyltransferase_grp1"/>
</dbReference>
<gene>
    <name evidence="3" type="ORF">ACFQMJ_16815</name>
</gene>
<dbReference type="PANTHER" id="PTHR45947">
    <property type="entry name" value="SULFOQUINOVOSYL TRANSFERASE SQD2"/>
    <property type="match status" value="1"/>
</dbReference>
<dbReference type="Proteomes" id="UP001596378">
    <property type="component" value="Unassembled WGS sequence"/>
</dbReference>
<feature type="domain" description="Glycosyltransferase subfamily 4-like N-terminal" evidence="2">
    <location>
        <begin position="105"/>
        <end position="210"/>
    </location>
</feature>
<dbReference type="InterPro" id="IPR001296">
    <property type="entry name" value="Glyco_trans_1"/>
</dbReference>
<dbReference type="PANTHER" id="PTHR45947:SF3">
    <property type="entry name" value="SULFOQUINOVOSYL TRANSFERASE SQD2"/>
    <property type="match status" value="1"/>
</dbReference>
<name>A0ABW2FAU3_9BACL</name>
<dbReference type="InterPro" id="IPR028098">
    <property type="entry name" value="Glyco_trans_4-like_N"/>
</dbReference>
<proteinExistence type="predicted"/>
<evidence type="ECO:0000313" key="3">
    <source>
        <dbReference type="EMBL" id="MFC7150191.1"/>
    </source>
</evidence>
<evidence type="ECO:0000313" key="4">
    <source>
        <dbReference type="Proteomes" id="UP001596378"/>
    </source>
</evidence>
<evidence type="ECO:0000259" key="1">
    <source>
        <dbReference type="Pfam" id="PF00534"/>
    </source>
</evidence>
<dbReference type="GO" id="GO:0016757">
    <property type="term" value="F:glycosyltransferase activity"/>
    <property type="evidence" value="ECO:0007669"/>
    <property type="project" value="UniProtKB-KW"/>
</dbReference>
<protein>
    <submittedName>
        <fullName evidence="3">Glycosyltransferase</fullName>
        <ecNumber evidence="3">2.4.-.-</ecNumber>
    </submittedName>
</protein>
<evidence type="ECO:0000259" key="2">
    <source>
        <dbReference type="Pfam" id="PF13439"/>
    </source>
</evidence>
<dbReference type="EMBL" id="JBHTAI010000009">
    <property type="protein sequence ID" value="MFC7150191.1"/>
    <property type="molecule type" value="Genomic_DNA"/>
</dbReference>
<reference evidence="4" key="1">
    <citation type="journal article" date="2019" name="Int. J. Syst. Evol. Microbiol.">
        <title>The Global Catalogue of Microorganisms (GCM) 10K type strain sequencing project: providing services to taxonomists for standard genome sequencing and annotation.</title>
        <authorList>
            <consortium name="The Broad Institute Genomics Platform"/>
            <consortium name="The Broad Institute Genome Sequencing Center for Infectious Disease"/>
            <person name="Wu L."/>
            <person name="Ma J."/>
        </authorList>
    </citation>
    <scope>NUCLEOTIDE SEQUENCE [LARGE SCALE GENOMIC DNA]</scope>
    <source>
        <strain evidence="4">KCTC 12907</strain>
    </source>
</reference>
<sequence length="405" mass="46096">MHVFVVPSNYPSSISPVSGVFFKEQALALAELRPSWNVSISLWNQGETTFLIKQPSNWLKILRTTLSNEKKSKNKLSDNIVEYVYPALTWSRRFLQGNVRQMLHASRINLQNAIMQSGKINIIHAHISFPAGWVAMKLSEEFNIPFVITEHMSPFPFPSYLTRDGTLNNSVRKPLQKANRVIAVSPALVQQIRRYEVSDPVYIPNLVDEDFFEPVLMEKKKKFTFFTLGNMMPQKGIPTLLHAIKMFLINLSDEDKRNVEFLIGGDGKYFSEYKILANTLGLSEFVRWMGLINREEVKGEFQNCDCFVLTSKHESFGVVYAEAIACGKPIIATKCGGPEVIVTPQNGLLTEIDDVKGISEALNHMFLNFNQYSSPIIRNQFMSKFSKRAVIDQLDELYKQVIGEL</sequence>
<dbReference type="Gene3D" id="3.40.50.2000">
    <property type="entry name" value="Glycogen Phosphorylase B"/>
    <property type="match status" value="2"/>
</dbReference>
<dbReference type="SUPFAM" id="SSF53756">
    <property type="entry name" value="UDP-Glycosyltransferase/glycogen phosphorylase"/>
    <property type="match status" value="1"/>
</dbReference>
<organism evidence="3 4">
    <name type="scientific">Cohnella cellulosilytica</name>
    <dbReference type="NCBI Taxonomy" id="986710"/>
    <lineage>
        <taxon>Bacteria</taxon>
        <taxon>Bacillati</taxon>
        <taxon>Bacillota</taxon>
        <taxon>Bacilli</taxon>
        <taxon>Bacillales</taxon>
        <taxon>Paenibacillaceae</taxon>
        <taxon>Cohnella</taxon>
    </lineage>
</organism>
<keyword evidence="3" id="KW-0808">Transferase</keyword>
<dbReference type="Pfam" id="PF00534">
    <property type="entry name" value="Glycos_transf_1"/>
    <property type="match status" value="1"/>
</dbReference>
<dbReference type="Pfam" id="PF13439">
    <property type="entry name" value="Glyco_transf_4"/>
    <property type="match status" value="1"/>
</dbReference>
<dbReference type="EC" id="2.4.-.-" evidence="3"/>
<accession>A0ABW2FAU3</accession>
<keyword evidence="3" id="KW-0328">Glycosyltransferase</keyword>
<dbReference type="RefSeq" id="WP_378045999.1">
    <property type="nucleotide sequence ID" value="NZ_JBHMDN010000010.1"/>
</dbReference>
<keyword evidence="4" id="KW-1185">Reference proteome</keyword>
<comment type="caution">
    <text evidence="3">The sequence shown here is derived from an EMBL/GenBank/DDBJ whole genome shotgun (WGS) entry which is preliminary data.</text>
</comment>